<dbReference type="InterPro" id="IPR049312">
    <property type="entry name" value="GIDA_C_N"/>
</dbReference>
<dbReference type="Proteomes" id="UP000295554">
    <property type="component" value="Unassembled WGS sequence"/>
</dbReference>
<dbReference type="SUPFAM" id="SSF51905">
    <property type="entry name" value="FAD/NAD(P)-binding domain"/>
    <property type="match status" value="1"/>
</dbReference>
<comment type="similarity">
    <text evidence="3 12">Belongs to the MnmG family.</text>
</comment>
<keyword evidence="15" id="KW-1185">Reference proteome</keyword>
<dbReference type="GO" id="GO:0002098">
    <property type="term" value="P:tRNA wobble uridine modification"/>
    <property type="evidence" value="ECO:0007669"/>
    <property type="project" value="InterPro"/>
</dbReference>
<dbReference type="InterPro" id="IPR004416">
    <property type="entry name" value="MnmG"/>
</dbReference>
<dbReference type="PANTHER" id="PTHR11806">
    <property type="entry name" value="GLUCOSE INHIBITED DIVISION PROTEIN A"/>
    <property type="match status" value="1"/>
</dbReference>
<keyword evidence="5 12" id="KW-0963">Cytoplasm</keyword>
<evidence type="ECO:0000256" key="7">
    <source>
        <dbReference type="ARBA" id="ARBA00022694"/>
    </source>
</evidence>
<feature type="binding site" evidence="12">
    <location>
        <begin position="273"/>
        <end position="287"/>
    </location>
    <ligand>
        <name>NAD(+)</name>
        <dbReference type="ChEBI" id="CHEBI:57540"/>
    </ligand>
</feature>
<dbReference type="Gene3D" id="1.10.150.570">
    <property type="entry name" value="GidA associated domain, C-terminal subdomain"/>
    <property type="match status" value="1"/>
</dbReference>
<evidence type="ECO:0000256" key="6">
    <source>
        <dbReference type="ARBA" id="ARBA00022630"/>
    </source>
</evidence>
<evidence type="ECO:0000256" key="9">
    <source>
        <dbReference type="ARBA" id="ARBA00023027"/>
    </source>
</evidence>
<comment type="caution">
    <text evidence="14">The sequence shown here is derived from an EMBL/GenBank/DDBJ whole genome shotgun (WGS) entry which is preliminary data.</text>
</comment>
<dbReference type="InterPro" id="IPR044920">
    <property type="entry name" value="MnmG_C_subdom_sf"/>
</dbReference>
<dbReference type="NCBIfam" id="TIGR00136">
    <property type="entry name" value="mnmG_gidA"/>
    <property type="match status" value="1"/>
</dbReference>
<evidence type="ECO:0000256" key="8">
    <source>
        <dbReference type="ARBA" id="ARBA00022827"/>
    </source>
</evidence>
<organism evidence="14 15">
    <name type="scientific">Seongchinamella unica</name>
    <dbReference type="NCBI Taxonomy" id="2547392"/>
    <lineage>
        <taxon>Bacteria</taxon>
        <taxon>Pseudomonadati</taxon>
        <taxon>Pseudomonadota</taxon>
        <taxon>Gammaproteobacteria</taxon>
        <taxon>Cellvibrionales</taxon>
        <taxon>Halieaceae</taxon>
        <taxon>Seongchinamella</taxon>
    </lineage>
</organism>
<dbReference type="InterPro" id="IPR036188">
    <property type="entry name" value="FAD/NAD-bd_sf"/>
</dbReference>
<name>A0A4R5LWU5_9GAMM</name>
<evidence type="ECO:0000256" key="10">
    <source>
        <dbReference type="ARBA" id="ARBA00025948"/>
    </source>
</evidence>
<dbReference type="PRINTS" id="PR00411">
    <property type="entry name" value="PNDRDTASEI"/>
</dbReference>
<dbReference type="Pfam" id="PF13932">
    <property type="entry name" value="SAM_GIDA_C"/>
    <property type="match status" value="1"/>
</dbReference>
<feature type="binding site" evidence="12">
    <location>
        <position position="370"/>
    </location>
    <ligand>
        <name>FAD</name>
        <dbReference type="ChEBI" id="CHEBI:57692"/>
    </ligand>
</feature>
<dbReference type="GO" id="GO:0030488">
    <property type="term" value="P:tRNA methylation"/>
    <property type="evidence" value="ECO:0007669"/>
    <property type="project" value="TreeGrafter"/>
</dbReference>
<dbReference type="FunFam" id="1.10.150.570:FF:000001">
    <property type="entry name" value="tRNA uridine 5-carboxymethylaminomethyl modification enzyme MnmG"/>
    <property type="match status" value="1"/>
</dbReference>
<dbReference type="InterPro" id="IPR047001">
    <property type="entry name" value="MnmG_C_subdom"/>
</dbReference>
<dbReference type="FunFam" id="1.10.10.1800:FF:000001">
    <property type="entry name" value="tRNA uridine 5-carboxymethylaminomethyl modification enzyme MnmG"/>
    <property type="match status" value="1"/>
</dbReference>
<accession>A0A4R5LWU5</accession>
<comment type="subcellular location">
    <subcellularLocation>
        <location evidence="12">Cytoplasm</location>
    </subcellularLocation>
</comment>
<feature type="binding site" evidence="12">
    <location>
        <begin position="13"/>
        <end position="18"/>
    </location>
    <ligand>
        <name>FAD</name>
        <dbReference type="ChEBI" id="CHEBI:57692"/>
    </ligand>
</feature>
<dbReference type="InterPro" id="IPR040131">
    <property type="entry name" value="MnmG_N"/>
</dbReference>
<dbReference type="Pfam" id="PF01134">
    <property type="entry name" value="GIDA"/>
    <property type="match status" value="1"/>
</dbReference>
<dbReference type="SMART" id="SM01228">
    <property type="entry name" value="GIDA_assoc_3"/>
    <property type="match status" value="1"/>
</dbReference>
<comment type="subunit">
    <text evidence="10 12">Homodimer. Heterotetramer of two MnmE and two MnmG subunits.</text>
</comment>
<dbReference type="GO" id="GO:0050660">
    <property type="term" value="F:flavin adenine dinucleotide binding"/>
    <property type="evidence" value="ECO:0007669"/>
    <property type="project" value="UniProtKB-UniRule"/>
</dbReference>
<keyword evidence="8 12" id="KW-0274">FAD</keyword>
<evidence type="ECO:0000256" key="5">
    <source>
        <dbReference type="ARBA" id="ARBA00022490"/>
    </source>
</evidence>
<sequence>MEFKQQFDVIVIGGGHAGTEACLAAARMGCRTLLLTHSVDTLGQMSCNPAIGGIGKSHLVKEVDALGGAMGRATDRAGIQFRVLNSRKGPAVRATRAQADRVLYRNSIRQILESQENLSIFQQPVDDLLIENGSIAGAITQMGVTFRAPRVVLTTGTFLGGKLHIGLENSAGGRAGDPPSIALARRLRELPFRVERLKTGTPPRIDARTVDFSGLEEQWGDKPLPVMSFIGDVSEHPEQRCCWITHTNERTHDIIRASLDRSPMFSGVIEGVGPRYCPSVEDKIHRFADKNSHQVFIEPEGLTTPELYPNGISTSLPFDVQIDLVHSIKGFENAHITRPGYAIEYDFFDPRDLQYSLETKALPGLYFAGQINGTTGYEEAAAQGLLAGLNAALAVRGEEPWCPRRDEAYIGVLVDDLITMGTVEPYRMFTSRAEHRLLLREDNADLRLTEKGRQLGLVGDVRWQRFAEKREAIAAEAARLGSTWIQPGSPEAAQLAAKLTSPLAREYSLADLLKRPELEYADIASLKGDPTPDRQAAEQVAIQAKYAGYIDRQQEEIDRLRRHENTRLPADLDYEQVDGLSNEVKQKLGDARPETLARAGRIPGVTPAAVSLLLIYLKKRGALGAVSGGDSRKLA</sequence>
<feature type="domain" description="tRNA uridine 5-carboxymethylaminomethyl modification enzyme C-terminal subdomain" evidence="13">
    <location>
        <begin position="544"/>
        <end position="615"/>
    </location>
</feature>
<evidence type="ECO:0000256" key="3">
    <source>
        <dbReference type="ARBA" id="ARBA00007653"/>
    </source>
</evidence>
<dbReference type="Gene3D" id="1.10.10.1800">
    <property type="entry name" value="tRNA uridine 5-carboxymethylaminomethyl modification enzyme MnmG/GidA"/>
    <property type="match status" value="1"/>
</dbReference>
<evidence type="ECO:0000256" key="2">
    <source>
        <dbReference type="ARBA" id="ARBA00003717"/>
    </source>
</evidence>
<keyword evidence="9 12" id="KW-0520">NAD</keyword>
<proteinExistence type="inferred from homology"/>
<evidence type="ECO:0000313" key="14">
    <source>
        <dbReference type="EMBL" id="TDG15748.1"/>
    </source>
</evidence>
<dbReference type="OrthoDB" id="9815560at2"/>
<feature type="binding site" evidence="12">
    <location>
        <position position="180"/>
    </location>
    <ligand>
        <name>FAD</name>
        <dbReference type="ChEBI" id="CHEBI:57692"/>
    </ligand>
</feature>
<dbReference type="InterPro" id="IPR002218">
    <property type="entry name" value="MnmG-rel"/>
</dbReference>
<dbReference type="FunFam" id="3.50.50.60:FF:000002">
    <property type="entry name" value="tRNA uridine 5-carboxymethylaminomethyl modification enzyme MnmG"/>
    <property type="match status" value="1"/>
</dbReference>
<evidence type="ECO:0000256" key="1">
    <source>
        <dbReference type="ARBA" id="ARBA00001974"/>
    </source>
</evidence>
<dbReference type="EMBL" id="SMSE01000001">
    <property type="protein sequence ID" value="TDG15748.1"/>
    <property type="molecule type" value="Genomic_DNA"/>
</dbReference>
<evidence type="ECO:0000259" key="13">
    <source>
        <dbReference type="SMART" id="SM01228"/>
    </source>
</evidence>
<dbReference type="PANTHER" id="PTHR11806:SF0">
    <property type="entry name" value="PROTEIN MTO1 HOMOLOG, MITOCHONDRIAL"/>
    <property type="match status" value="1"/>
</dbReference>
<dbReference type="InterPro" id="IPR026904">
    <property type="entry name" value="MnmG_C"/>
</dbReference>
<dbReference type="RefSeq" id="WP_133210507.1">
    <property type="nucleotide sequence ID" value="NZ_SMSE01000001.1"/>
</dbReference>
<dbReference type="GO" id="GO:0005829">
    <property type="term" value="C:cytosol"/>
    <property type="evidence" value="ECO:0007669"/>
    <property type="project" value="TreeGrafter"/>
</dbReference>
<dbReference type="Pfam" id="PF21680">
    <property type="entry name" value="GIDA_C_1st"/>
    <property type="match status" value="1"/>
</dbReference>
<reference evidence="14 15" key="1">
    <citation type="submission" date="2019-03" db="EMBL/GenBank/DDBJ databases">
        <title>Seongchinamella monodicae gen. nov., sp. nov., a novel member of the Gammaproteobacteria isolated from a tidal mudflat of beach.</title>
        <authorList>
            <person name="Yang H.G."/>
            <person name="Kang J.W."/>
            <person name="Lee S.D."/>
        </authorList>
    </citation>
    <scope>NUCLEOTIDE SEQUENCE [LARGE SCALE GENOMIC DNA]</scope>
    <source>
        <strain evidence="14 15">GH4-78</strain>
    </source>
</reference>
<protein>
    <recommendedName>
        <fullName evidence="4 12">tRNA uridine 5-carboxymethylaminomethyl modification enzyme MnmG</fullName>
    </recommendedName>
    <alternativeName>
        <fullName evidence="11 12">Glucose-inhibited division protein A</fullName>
    </alternativeName>
</protein>
<dbReference type="Gene3D" id="3.50.50.60">
    <property type="entry name" value="FAD/NAD(P)-binding domain"/>
    <property type="match status" value="2"/>
</dbReference>
<gene>
    <name evidence="12 14" type="primary">mnmG</name>
    <name evidence="12" type="synonym">gidA</name>
    <name evidence="14" type="ORF">E2F43_05855</name>
</gene>
<evidence type="ECO:0000256" key="11">
    <source>
        <dbReference type="ARBA" id="ARBA00031800"/>
    </source>
</evidence>
<evidence type="ECO:0000256" key="4">
    <source>
        <dbReference type="ARBA" id="ARBA00020461"/>
    </source>
</evidence>
<keyword evidence="6 12" id="KW-0285">Flavoprotein</keyword>
<keyword evidence="7 12" id="KW-0819">tRNA processing</keyword>
<comment type="function">
    <text evidence="2 12">NAD-binding protein involved in the addition of a carboxymethylaminomethyl (cmnm) group at the wobble position (U34) of certain tRNAs, forming tRNA-cmnm(5)s(2)U34.</text>
</comment>
<evidence type="ECO:0000256" key="12">
    <source>
        <dbReference type="HAMAP-Rule" id="MF_00129"/>
    </source>
</evidence>
<dbReference type="InterPro" id="IPR020595">
    <property type="entry name" value="MnmG-rel_CS"/>
</dbReference>
<dbReference type="HAMAP" id="MF_00129">
    <property type="entry name" value="MnmG_GidA"/>
    <property type="match status" value="1"/>
</dbReference>
<evidence type="ECO:0000313" key="15">
    <source>
        <dbReference type="Proteomes" id="UP000295554"/>
    </source>
</evidence>
<feature type="binding site" evidence="12">
    <location>
        <position position="125"/>
    </location>
    <ligand>
        <name>FAD</name>
        <dbReference type="ChEBI" id="CHEBI:57692"/>
    </ligand>
</feature>
<dbReference type="PROSITE" id="PS01280">
    <property type="entry name" value="GIDA_1"/>
    <property type="match status" value="1"/>
</dbReference>
<dbReference type="PROSITE" id="PS01281">
    <property type="entry name" value="GIDA_2"/>
    <property type="match status" value="1"/>
</dbReference>
<dbReference type="FunFam" id="3.50.50.60:FF:000010">
    <property type="entry name" value="tRNA uridine 5-carboxymethylaminomethyl modification enzyme MnmG"/>
    <property type="match status" value="1"/>
</dbReference>
<comment type="cofactor">
    <cofactor evidence="1 12">
        <name>FAD</name>
        <dbReference type="ChEBI" id="CHEBI:57692"/>
    </cofactor>
</comment>
<dbReference type="AlphaFoldDB" id="A0A4R5LWU5"/>